<dbReference type="InterPro" id="IPR012337">
    <property type="entry name" value="RNaseH-like_sf"/>
</dbReference>
<dbReference type="EMBL" id="CP133619">
    <property type="protein sequence ID" value="WMV41117.1"/>
    <property type="molecule type" value="Genomic_DNA"/>
</dbReference>
<dbReference type="InterPro" id="IPR036397">
    <property type="entry name" value="RNaseH_sf"/>
</dbReference>
<name>A0AAF0ZJB1_SOLVR</name>
<dbReference type="GO" id="GO:0003676">
    <property type="term" value="F:nucleic acid binding"/>
    <property type="evidence" value="ECO:0007669"/>
    <property type="project" value="InterPro"/>
</dbReference>
<evidence type="ECO:0000313" key="1">
    <source>
        <dbReference type="EMBL" id="WMV41117.1"/>
    </source>
</evidence>
<keyword evidence="2" id="KW-1185">Reference proteome</keyword>
<reference evidence="1" key="1">
    <citation type="submission" date="2023-08" db="EMBL/GenBank/DDBJ databases">
        <title>A de novo genome assembly of Solanum verrucosum Schlechtendal, a Mexican diploid species geographically isolated from the other diploid A-genome species in potato relatives.</title>
        <authorList>
            <person name="Hosaka K."/>
        </authorList>
    </citation>
    <scope>NUCLEOTIDE SEQUENCE</scope>
    <source>
        <tissue evidence="1">Young leaves</tissue>
    </source>
</reference>
<dbReference type="SUPFAM" id="SSF53098">
    <property type="entry name" value="Ribonuclease H-like"/>
    <property type="match status" value="1"/>
</dbReference>
<protein>
    <submittedName>
        <fullName evidence="1">Uncharacterized protein</fullName>
    </submittedName>
</protein>
<dbReference type="Gene3D" id="3.30.420.10">
    <property type="entry name" value="Ribonuclease H-like superfamily/Ribonuclease H"/>
    <property type="match status" value="1"/>
</dbReference>
<dbReference type="AlphaFoldDB" id="A0AAF0ZJB1"/>
<accession>A0AAF0ZJB1</accession>
<dbReference type="Proteomes" id="UP001234989">
    <property type="component" value="Chromosome 8"/>
</dbReference>
<proteinExistence type="predicted"/>
<gene>
    <name evidence="1" type="ORF">MTR67_034502</name>
</gene>
<dbReference type="PANTHER" id="PTHR45835">
    <property type="entry name" value="YALI0A06105P"/>
    <property type="match status" value="1"/>
</dbReference>
<evidence type="ECO:0000313" key="2">
    <source>
        <dbReference type="Proteomes" id="UP001234989"/>
    </source>
</evidence>
<dbReference type="PANTHER" id="PTHR45835:SF91">
    <property type="entry name" value="RETROTRANSPOSON, TY3-GYPSY SUBCLASS-LIKE PROTEIN"/>
    <property type="match status" value="1"/>
</dbReference>
<organism evidence="1 2">
    <name type="scientific">Solanum verrucosum</name>
    <dbReference type="NCBI Taxonomy" id="315347"/>
    <lineage>
        <taxon>Eukaryota</taxon>
        <taxon>Viridiplantae</taxon>
        <taxon>Streptophyta</taxon>
        <taxon>Embryophyta</taxon>
        <taxon>Tracheophyta</taxon>
        <taxon>Spermatophyta</taxon>
        <taxon>Magnoliopsida</taxon>
        <taxon>eudicotyledons</taxon>
        <taxon>Gunneridae</taxon>
        <taxon>Pentapetalae</taxon>
        <taxon>asterids</taxon>
        <taxon>lamiids</taxon>
        <taxon>Solanales</taxon>
        <taxon>Solanaceae</taxon>
        <taxon>Solanoideae</taxon>
        <taxon>Solaneae</taxon>
        <taxon>Solanum</taxon>
    </lineage>
</organism>
<sequence length="301" mass="33457">MSNFSGQSDECEKNFSKLITRLTTTTANVVVDDLSRISIGSVTHVEKEMKELGKDVHRLGRLRVGLTYMSDGGVLVLNRSKSSLVAEVVHQKLGDMTQEINIPTWKWEVINMDFITGLPCTRTQQESIWVIVDRVTKSAHFLAVKTTDSAQDYAKLYIHEIVRVASKISSGASSLSHFPVDLELLEELAAVYPVFHISLFKKCVGDLTSIVPLDSVAVKYSLIYEEVPFEILDPQVPPPCLVTGNPSPSSPRVMKRTTSHLGLCGIHLEFCISKFSASTLIFVVLPRDHSFSDSFSNFPHM</sequence>